<dbReference type="Gene3D" id="3.40.50.720">
    <property type="entry name" value="NAD(P)-binding Rossmann-like Domain"/>
    <property type="match status" value="1"/>
</dbReference>
<dbReference type="STRING" id="1196081.A0A364KPW4"/>
<dbReference type="PRINTS" id="PR00081">
    <property type="entry name" value="GDHRDH"/>
</dbReference>
<keyword evidence="19" id="KW-1185">Reference proteome</keyword>
<evidence type="ECO:0000256" key="15">
    <source>
        <dbReference type="ARBA" id="ARBA00044737"/>
    </source>
</evidence>
<dbReference type="GO" id="GO:0000166">
    <property type="term" value="F:nucleotide binding"/>
    <property type="evidence" value="ECO:0007669"/>
    <property type="project" value="UniProtKB-KW"/>
</dbReference>
<dbReference type="GO" id="GO:0047560">
    <property type="term" value="F:3-dehydrosphinganine reductase activity"/>
    <property type="evidence" value="ECO:0007669"/>
    <property type="project" value="UniProtKB-EC"/>
</dbReference>
<keyword evidence="10 17" id="KW-1133">Transmembrane helix</keyword>
<feature type="transmembrane region" description="Helical" evidence="17">
    <location>
        <begin position="6"/>
        <end position="23"/>
    </location>
</feature>
<dbReference type="GO" id="GO:0005789">
    <property type="term" value="C:endoplasmic reticulum membrane"/>
    <property type="evidence" value="ECO:0007669"/>
    <property type="project" value="UniProtKB-SubCell"/>
</dbReference>
<dbReference type="OrthoDB" id="10267115at2759"/>
<comment type="function">
    <text evidence="15">Catalyzes the reduction of 3'-oxosphinganine (3-ketodihydrosphingosine/KDS) to sphinganine (dihydrosphingosine/DHS), the second step of de novo sphingolipid biosynthesis.</text>
</comment>
<comment type="subcellular location">
    <subcellularLocation>
        <location evidence="1">Endoplasmic reticulum membrane</location>
    </subcellularLocation>
</comment>
<comment type="pathway">
    <text evidence="3">Sphingolipid metabolism.</text>
</comment>
<keyword evidence="7" id="KW-0256">Endoplasmic reticulum</keyword>
<accession>A0A364KPW4</accession>
<keyword evidence="9" id="KW-0746">Sphingolipid metabolism</keyword>
<dbReference type="EMBL" id="MIKG01000002">
    <property type="protein sequence ID" value="RAO65594.1"/>
    <property type="molecule type" value="Genomic_DNA"/>
</dbReference>
<evidence type="ECO:0000313" key="19">
    <source>
        <dbReference type="Proteomes" id="UP000249363"/>
    </source>
</evidence>
<proteinExistence type="inferred from homology"/>
<evidence type="ECO:0000256" key="14">
    <source>
        <dbReference type="ARBA" id="ARBA00026112"/>
    </source>
</evidence>
<dbReference type="GeneID" id="63790823"/>
<dbReference type="GO" id="GO:0030148">
    <property type="term" value="P:sphingolipid biosynthetic process"/>
    <property type="evidence" value="ECO:0007669"/>
    <property type="project" value="InterPro"/>
</dbReference>
<dbReference type="Proteomes" id="UP000249363">
    <property type="component" value="Unassembled WGS sequence"/>
</dbReference>
<dbReference type="InterPro" id="IPR045022">
    <property type="entry name" value="KDSR-like"/>
</dbReference>
<dbReference type="PANTHER" id="PTHR43550">
    <property type="entry name" value="3-KETODIHYDROSPHINGOSINE REDUCTASE"/>
    <property type="match status" value="1"/>
</dbReference>
<comment type="pathway">
    <text evidence="2">Lipid metabolism; sphingolipid metabolism.</text>
</comment>
<comment type="similarity">
    <text evidence="4">Belongs to the short-chain dehydrogenases/reductases (SDR) family.</text>
</comment>
<evidence type="ECO:0000256" key="13">
    <source>
        <dbReference type="ARBA" id="ARBA00023136"/>
    </source>
</evidence>
<sequence length="359" mass="39117">MDYFNVTNAFIAIIVGIITYSAYNMLGFGPNQFPVNGKTILVTGASEGLGRSIAIQLAQKGANVVIASRSAHKLEAAIADIKAAAVNSSTQRFHFISADLTDPDAADRLLEETTTWNNGAAPDVVWCCAGFCHPGLFIDVPIKTLRDQMDTVYWTSAYTAHATLRRWLVPVSQISTAAKTEQPPPRHLIFTASTLAVFTVSGYSPYSPPKAAMRNLSDVLVQEIEMYNGARRNRDADAPATDVKVHIVLPMGMTSPGYENEQKLKPELTHIMEEADKPQLPEEVATIAIKGLERGDFQIVTNTIGQLMRTSALGSSPRNNVFFDTVVSWLSSIVCLFVISDFAKKAFNYGKQKGVPSAK</sequence>
<evidence type="ECO:0000256" key="8">
    <source>
        <dbReference type="ARBA" id="ARBA00022857"/>
    </source>
</evidence>
<evidence type="ECO:0000256" key="10">
    <source>
        <dbReference type="ARBA" id="ARBA00022989"/>
    </source>
</evidence>
<organism evidence="18 19">
    <name type="scientific">Talaromyces amestolkiae</name>
    <dbReference type="NCBI Taxonomy" id="1196081"/>
    <lineage>
        <taxon>Eukaryota</taxon>
        <taxon>Fungi</taxon>
        <taxon>Dikarya</taxon>
        <taxon>Ascomycota</taxon>
        <taxon>Pezizomycotina</taxon>
        <taxon>Eurotiomycetes</taxon>
        <taxon>Eurotiomycetidae</taxon>
        <taxon>Eurotiales</taxon>
        <taxon>Trichocomaceae</taxon>
        <taxon>Talaromyces</taxon>
        <taxon>Talaromyces sect. Talaromyces</taxon>
    </lineage>
</organism>
<evidence type="ECO:0000256" key="11">
    <source>
        <dbReference type="ARBA" id="ARBA00023002"/>
    </source>
</evidence>
<evidence type="ECO:0000256" key="5">
    <source>
        <dbReference type="ARBA" id="ARBA00022692"/>
    </source>
</evidence>
<reference evidence="18 19" key="1">
    <citation type="journal article" date="2017" name="Biotechnol. Biofuels">
        <title>Differential beta-glucosidase expression as a function of carbon source availability in Talaromyces amestolkiae: a genomic and proteomic approach.</title>
        <authorList>
            <person name="de Eugenio L.I."/>
            <person name="Mendez-Liter J.A."/>
            <person name="Nieto-Dominguez M."/>
            <person name="Alonso L."/>
            <person name="Gil-Munoz J."/>
            <person name="Barriuso J."/>
            <person name="Prieto A."/>
            <person name="Martinez M.J."/>
        </authorList>
    </citation>
    <scope>NUCLEOTIDE SEQUENCE [LARGE SCALE GENOMIC DNA]</scope>
    <source>
        <strain evidence="18 19">CIB</strain>
    </source>
</reference>
<evidence type="ECO:0000256" key="3">
    <source>
        <dbReference type="ARBA" id="ARBA00004991"/>
    </source>
</evidence>
<keyword evidence="13 17" id="KW-0472">Membrane</keyword>
<dbReference type="GO" id="GO:0006666">
    <property type="term" value="P:3-keto-sphinganine metabolic process"/>
    <property type="evidence" value="ECO:0007669"/>
    <property type="project" value="InterPro"/>
</dbReference>
<dbReference type="SUPFAM" id="SSF51735">
    <property type="entry name" value="NAD(P)-binding Rossmann-fold domains"/>
    <property type="match status" value="1"/>
</dbReference>
<dbReference type="EC" id="1.1.1.102" evidence="14"/>
<dbReference type="InterPro" id="IPR036291">
    <property type="entry name" value="NAD(P)-bd_dom_sf"/>
</dbReference>
<dbReference type="PANTHER" id="PTHR43550:SF3">
    <property type="entry name" value="3-KETODIHYDROSPHINGOSINE REDUCTASE"/>
    <property type="match status" value="1"/>
</dbReference>
<dbReference type="CDD" id="cd08939">
    <property type="entry name" value="KDSR-like_SDR_c"/>
    <property type="match status" value="1"/>
</dbReference>
<evidence type="ECO:0000256" key="12">
    <source>
        <dbReference type="ARBA" id="ARBA00023098"/>
    </source>
</evidence>
<keyword evidence="11" id="KW-0560">Oxidoreductase</keyword>
<evidence type="ECO:0000256" key="1">
    <source>
        <dbReference type="ARBA" id="ARBA00004586"/>
    </source>
</evidence>
<keyword evidence="12" id="KW-0443">Lipid metabolism</keyword>
<evidence type="ECO:0000256" key="16">
    <source>
        <dbReference type="ARBA" id="ARBA00048930"/>
    </source>
</evidence>
<dbReference type="AlphaFoldDB" id="A0A364KPW4"/>
<evidence type="ECO:0000313" key="18">
    <source>
        <dbReference type="EMBL" id="RAO65594.1"/>
    </source>
</evidence>
<keyword evidence="6" id="KW-0547">Nucleotide-binding</keyword>
<evidence type="ECO:0000256" key="2">
    <source>
        <dbReference type="ARBA" id="ARBA00004760"/>
    </source>
</evidence>
<keyword evidence="8" id="KW-0521">NADP</keyword>
<keyword evidence="5 17" id="KW-0812">Transmembrane</keyword>
<name>A0A364KPW4_TALAM</name>
<dbReference type="InterPro" id="IPR002347">
    <property type="entry name" value="SDR_fam"/>
</dbReference>
<dbReference type="Pfam" id="PF00106">
    <property type="entry name" value="adh_short"/>
    <property type="match status" value="1"/>
</dbReference>
<evidence type="ECO:0000256" key="9">
    <source>
        <dbReference type="ARBA" id="ARBA00022919"/>
    </source>
</evidence>
<dbReference type="RefSeq" id="XP_040730111.1">
    <property type="nucleotide sequence ID" value="XM_040873661.1"/>
</dbReference>
<evidence type="ECO:0000256" key="7">
    <source>
        <dbReference type="ARBA" id="ARBA00022824"/>
    </source>
</evidence>
<protein>
    <recommendedName>
        <fullName evidence="14">3-dehydrosphinganine reductase</fullName>
        <ecNumber evidence="14">1.1.1.102</ecNumber>
    </recommendedName>
</protein>
<evidence type="ECO:0000256" key="6">
    <source>
        <dbReference type="ARBA" id="ARBA00022741"/>
    </source>
</evidence>
<gene>
    <name evidence="18" type="ORF">BHQ10_001606</name>
</gene>
<comment type="catalytic activity">
    <reaction evidence="16">
        <text>sphinganine + NADP(+) = 3-oxosphinganine + NADPH + H(+)</text>
        <dbReference type="Rhea" id="RHEA:22640"/>
        <dbReference type="ChEBI" id="CHEBI:15378"/>
        <dbReference type="ChEBI" id="CHEBI:57783"/>
        <dbReference type="ChEBI" id="CHEBI:57817"/>
        <dbReference type="ChEBI" id="CHEBI:58299"/>
        <dbReference type="ChEBI" id="CHEBI:58349"/>
        <dbReference type="EC" id="1.1.1.102"/>
    </reaction>
    <physiologicalReaction direction="right-to-left" evidence="16">
        <dbReference type="Rhea" id="RHEA:22642"/>
    </physiologicalReaction>
</comment>
<comment type="caution">
    <text evidence="18">The sequence shown here is derived from an EMBL/GenBank/DDBJ whole genome shotgun (WGS) entry which is preliminary data.</text>
</comment>
<dbReference type="FunFam" id="3.40.50.720:FF:000456">
    <property type="entry name" value="3-ketodihydrosphingosine reductase tsc10"/>
    <property type="match status" value="1"/>
</dbReference>
<evidence type="ECO:0000256" key="4">
    <source>
        <dbReference type="ARBA" id="ARBA00006484"/>
    </source>
</evidence>
<evidence type="ECO:0000256" key="17">
    <source>
        <dbReference type="SAM" id="Phobius"/>
    </source>
</evidence>